<comment type="caution">
    <text evidence="1">The sequence shown here is derived from an EMBL/GenBank/DDBJ whole genome shotgun (WGS) entry which is preliminary data.</text>
</comment>
<name>A0AAV4VJV4_CAEEX</name>
<organism evidence="1 2">
    <name type="scientific">Caerostris extrusa</name>
    <name type="common">Bark spider</name>
    <name type="synonym">Caerostris bankana</name>
    <dbReference type="NCBI Taxonomy" id="172846"/>
    <lineage>
        <taxon>Eukaryota</taxon>
        <taxon>Metazoa</taxon>
        <taxon>Ecdysozoa</taxon>
        <taxon>Arthropoda</taxon>
        <taxon>Chelicerata</taxon>
        <taxon>Arachnida</taxon>
        <taxon>Araneae</taxon>
        <taxon>Araneomorphae</taxon>
        <taxon>Entelegynae</taxon>
        <taxon>Araneoidea</taxon>
        <taxon>Araneidae</taxon>
        <taxon>Caerostris</taxon>
    </lineage>
</organism>
<proteinExistence type="predicted"/>
<evidence type="ECO:0000313" key="1">
    <source>
        <dbReference type="EMBL" id="GIY70156.1"/>
    </source>
</evidence>
<dbReference type="Proteomes" id="UP001054945">
    <property type="component" value="Unassembled WGS sequence"/>
</dbReference>
<accession>A0AAV4VJV4</accession>
<gene>
    <name evidence="1" type="ORF">CEXT_457431</name>
</gene>
<evidence type="ECO:0000313" key="2">
    <source>
        <dbReference type="Proteomes" id="UP001054945"/>
    </source>
</evidence>
<sequence>MIHQTPETIRTIDLDHLSTCPMNPASRGRHALPEEWAIEDYLEKTIFSRESGHDTKTCRNLKGKGCARY</sequence>
<reference evidence="1 2" key="1">
    <citation type="submission" date="2021-06" db="EMBL/GenBank/DDBJ databases">
        <title>Caerostris extrusa draft genome.</title>
        <authorList>
            <person name="Kono N."/>
            <person name="Arakawa K."/>
        </authorList>
    </citation>
    <scope>NUCLEOTIDE SEQUENCE [LARGE SCALE GENOMIC DNA]</scope>
</reference>
<keyword evidence="2" id="KW-1185">Reference proteome</keyword>
<dbReference type="EMBL" id="BPLR01014631">
    <property type="protein sequence ID" value="GIY70156.1"/>
    <property type="molecule type" value="Genomic_DNA"/>
</dbReference>
<dbReference type="AlphaFoldDB" id="A0AAV4VJV4"/>
<protein>
    <submittedName>
        <fullName evidence="1">Uncharacterized protein</fullName>
    </submittedName>
</protein>